<feature type="signal peptide" evidence="12">
    <location>
        <begin position="1"/>
        <end position="21"/>
    </location>
</feature>
<evidence type="ECO:0000256" key="5">
    <source>
        <dbReference type="ARBA" id="ARBA00022729"/>
    </source>
</evidence>
<evidence type="ECO:0000256" key="11">
    <source>
        <dbReference type="SAM" id="MobiDB-lite"/>
    </source>
</evidence>
<comment type="caution">
    <text evidence="13">The sequence shown here is derived from an EMBL/GenBank/DDBJ whole genome shotgun (WGS) entry which is preliminary data.</text>
</comment>
<evidence type="ECO:0000256" key="4">
    <source>
        <dbReference type="ARBA" id="ARBA00012350"/>
    </source>
</evidence>
<dbReference type="InterPro" id="IPR008928">
    <property type="entry name" value="6-hairpin_glycosidase_sf"/>
</dbReference>
<dbReference type="GO" id="GO:0009272">
    <property type="term" value="P:fungal-type cell wall biogenesis"/>
    <property type="evidence" value="ECO:0007669"/>
    <property type="project" value="TreeGrafter"/>
</dbReference>
<keyword evidence="9 10" id="KW-0326">Glycosidase</keyword>
<evidence type="ECO:0000256" key="8">
    <source>
        <dbReference type="ARBA" id="ARBA00023180"/>
    </source>
</evidence>
<comment type="catalytic activity">
    <reaction evidence="1 10">
        <text>Random hydrolysis of (1-&gt;6)-alpha-D-mannosidic linkages in unbranched (1-&gt;6)-mannans.</text>
        <dbReference type="EC" id="3.2.1.101"/>
    </reaction>
</comment>
<evidence type="ECO:0000256" key="2">
    <source>
        <dbReference type="ARBA" id="ARBA00004308"/>
    </source>
</evidence>
<dbReference type="EMBL" id="WIWV01000029">
    <property type="protein sequence ID" value="KAF7717253.1"/>
    <property type="molecule type" value="Genomic_DNA"/>
</dbReference>
<dbReference type="PANTHER" id="PTHR12145:SF36">
    <property type="entry name" value="MANNAN ENDO-1,6-ALPHA-MANNOSIDASE DCW1"/>
    <property type="match status" value="1"/>
</dbReference>
<dbReference type="SUPFAM" id="SSF48208">
    <property type="entry name" value="Six-hairpin glycosidases"/>
    <property type="match status" value="1"/>
</dbReference>
<evidence type="ECO:0000256" key="6">
    <source>
        <dbReference type="ARBA" id="ARBA00022801"/>
    </source>
</evidence>
<dbReference type="GO" id="GO:0008496">
    <property type="term" value="F:mannan endo-1,6-alpha-mannosidase activity"/>
    <property type="evidence" value="ECO:0007669"/>
    <property type="project" value="UniProtKB-UniRule"/>
</dbReference>
<dbReference type="PANTHER" id="PTHR12145">
    <property type="entry name" value="MANNAN ENDO-1,6-ALPHA-MANNOSIDASE DCW1"/>
    <property type="match status" value="1"/>
</dbReference>
<gene>
    <name evidence="13" type="ORF">PECM_004426</name>
</gene>
<dbReference type="Gene3D" id="1.50.10.20">
    <property type="match status" value="1"/>
</dbReference>
<keyword evidence="6 10" id="KW-0378">Hydrolase</keyword>
<feature type="region of interest" description="Disordered" evidence="11">
    <location>
        <begin position="401"/>
        <end position="432"/>
    </location>
</feature>
<keyword evidence="14" id="KW-1185">Reference proteome</keyword>
<dbReference type="OrthoDB" id="4187847at2759"/>
<dbReference type="AlphaFoldDB" id="A0A8J8W5I0"/>
<feature type="chain" id="PRO_5035248368" description="Mannan endo-1,6-alpha-mannosidase" evidence="12">
    <location>
        <begin position="22"/>
        <end position="463"/>
    </location>
</feature>
<evidence type="ECO:0000256" key="1">
    <source>
        <dbReference type="ARBA" id="ARBA00001452"/>
    </source>
</evidence>
<comment type="similarity">
    <text evidence="3 10">Belongs to the glycosyl hydrolase 76 family.</text>
</comment>
<protein>
    <recommendedName>
        <fullName evidence="4 10">Mannan endo-1,6-alpha-mannosidase</fullName>
        <ecNumber evidence="4 10">3.2.1.101</ecNumber>
    </recommendedName>
</protein>
<dbReference type="InterPro" id="IPR014480">
    <property type="entry name" value="Mannan-1_6-alpha_mannosidase"/>
</dbReference>
<evidence type="ECO:0000256" key="3">
    <source>
        <dbReference type="ARBA" id="ARBA00009699"/>
    </source>
</evidence>
<keyword evidence="5 12" id="KW-0732">Signal</keyword>
<evidence type="ECO:0000256" key="10">
    <source>
        <dbReference type="PIRNR" id="PIRNR016302"/>
    </source>
</evidence>
<dbReference type="EC" id="3.2.1.101" evidence="4 10"/>
<evidence type="ECO:0000256" key="7">
    <source>
        <dbReference type="ARBA" id="ARBA00023136"/>
    </source>
</evidence>
<keyword evidence="8" id="KW-0325">Glycoprotein</keyword>
<organism evidence="13 14">
    <name type="scientific">Penicillium ucsense</name>
    <dbReference type="NCBI Taxonomy" id="2839758"/>
    <lineage>
        <taxon>Eukaryota</taxon>
        <taxon>Fungi</taxon>
        <taxon>Dikarya</taxon>
        <taxon>Ascomycota</taxon>
        <taxon>Pezizomycotina</taxon>
        <taxon>Eurotiomycetes</taxon>
        <taxon>Eurotiomycetidae</taxon>
        <taxon>Eurotiales</taxon>
        <taxon>Aspergillaceae</taxon>
        <taxon>Penicillium</taxon>
    </lineage>
</organism>
<comment type="subcellular location">
    <subcellularLocation>
        <location evidence="2">Endomembrane system</location>
    </subcellularLocation>
</comment>
<dbReference type="InterPro" id="IPR005198">
    <property type="entry name" value="Glyco_hydro_76"/>
</dbReference>
<dbReference type="Pfam" id="PF03663">
    <property type="entry name" value="Glyco_hydro_76"/>
    <property type="match status" value="1"/>
</dbReference>
<sequence>MRGVKWESSLAVALLCGSASAVAFNAKDEASVKNAASVAANNTIALYNGRNTSDIPGKWAGAWYPGGVMFDTLINYWYFTGDTTYNKVVSDGMYWQAGNDSDFFPSNYSQGLGNSDQLVWGFAAMSAAEMNFTRNSSRPSWTTMAENVFNTQVARWDTHNCKGGMRTGIWPYQEDYQLKDALSNGGLFELAARLAHSTSNKTYSEWAEKIWTWSGTTSLLDVDAGSVSDSTTCDSNCSKRSTGLEWSWNYGVYLSGAAYMYNMTNGDKKWKTGIDNLLNATTLLFFPTDGFGLADGKIMIEMACEPSNTCDQSQVVLRSTFIQSLVQTALKAPYTLSKIVPLLQGSASAAAITCTGGKSNLCDGPWYMEKNGVNGTTEDQMAALSIFTSNLIAFQSSGSAASSPGANSTNSSSTTASPTQTASSTGASGAATTTAGNNDAGVLVSSTRAMLLAMFLAAFAALF</sequence>
<keyword evidence="7" id="KW-0472">Membrane</keyword>
<evidence type="ECO:0000313" key="13">
    <source>
        <dbReference type="EMBL" id="KAF7717253.1"/>
    </source>
</evidence>
<evidence type="ECO:0000313" key="14">
    <source>
        <dbReference type="Proteomes" id="UP000631181"/>
    </source>
</evidence>
<proteinExistence type="inferred from homology"/>
<dbReference type="Proteomes" id="UP000631181">
    <property type="component" value="Unassembled WGS sequence"/>
</dbReference>
<name>A0A8J8W5I0_9EURO</name>
<reference evidence="13" key="1">
    <citation type="journal article" date="2020" name="Front. Microbiol.">
        <title>Gene regulatory networks of Penicillium echinulatum 2HH and Penicillium oxalicum 114-2 inferred by a computational biology approach.</title>
        <authorList>
            <person name="Lenz A.R."/>
            <person name="Galan-Vasquez E."/>
            <person name="Balbinot E."/>
            <person name="De Abreu F.P."/>
            <person name="De Oliveira N.S."/>
            <person name="Da Rosa L.O."/>
            <person name="De Avila E Silva S."/>
            <person name="Camassola M."/>
            <person name="Dillon A.J.P."/>
            <person name="Perez-Rueda E."/>
        </authorList>
    </citation>
    <scope>NUCLEOTIDE SEQUENCE</scope>
    <source>
        <strain evidence="13">S1M29</strain>
    </source>
</reference>
<dbReference type="FunFam" id="1.50.10.20:FF:000006">
    <property type="entry name" value="Mannan endo-1,6-alpha-mannosidase"/>
    <property type="match status" value="1"/>
</dbReference>
<evidence type="ECO:0000256" key="9">
    <source>
        <dbReference type="ARBA" id="ARBA00023295"/>
    </source>
</evidence>
<dbReference type="GO" id="GO:0016052">
    <property type="term" value="P:carbohydrate catabolic process"/>
    <property type="evidence" value="ECO:0007669"/>
    <property type="project" value="InterPro"/>
</dbReference>
<dbReference type="GO" id="GO:0012505">
    <property type="term" value="C:endomembrane system"/>
    <property type="evidence" value="ECO:0007669"/>
    <property type="project" value="UniProtKB-SubCell"/>
</dbReference>
<dbReference type="PIRSF" id="PIRSF016302">
    <property type="entry name" value="Man_a_manosd"/>
    <property type="match status" value="1"/>
</dbReference>
<accession>A0A8J8W5I0</accession>
<evidence type="ECO:0000256" key="12">
    <source>
        <dbReference type="SAM" id="SignalP"/>
    </source>
</evidence>